<dbReference type="GO" id="GO:0032040">
    <property type="term" value="C:small-subunit processome"/>
    <property type="evidence" value="ECO:0007669"/>
    <property type="project" value="TreeGrafter"/>
</dbReference>
<dbReference type="InterPro" id="IPR051570">
    <property type="entry name" value="TBC1_cilium_biogenesis"/>
</dbReference>
<evidence type="ECO:0000256" key="1">
    <source>
        <dbReference type="ARBA" id="ARBA00022574"/>
    </source>
</evidence>
<keyword evidence="1" id="KW-0853">WD repeat</keyword>
<dbReference type="GO" id="GO:0030490">
    <property type="term" value="P:maturation of SSU-rRNA"/>
    <property type="evidence" value="ECO:0007669"/>
    <property type="project" value="TreeGrafter"/>
</dbReference>
<dbReference type="Proteomes" id="UP000467840">
    <property type="component" value="Chromosome 10"/>
</dbReference>
<accession>A0A6A6MXI2</accession>
<evidence type="ECO:0000313" key="3">
    <source>
        <dbReference type="EMBL" id="KAF2318491.1"/>
    </source>
</evidence>
<sequence>MVKAYLRYEPAASFGAIASIDSNMAYDISGKHLLAAALEKVRVWRVRHGMCTKTLVPSTSLAVIPPSPSPLFHLLLRLWQFISTDCIGECAKVTFESECRLPVDPEPGFYLLKHELVDGQGLSNENRIEIMNNGDSSSQNKWEVLKLFGEVQRQNKDRVATVRFNKSENLLACQVAGKTVDIFWMKMKQGKAKRRVHRKKEKKSARGAAESTEIKDATFVTEEDGGALTVTVPDVFRLLQTVRASKKIFSIAFNPITLKNSLAILALSLNNNLLEFYSIESNTV</sequence>
<comment type="caution">
    <text evidence="3">The sequence shown here is derived from an EMBL/GenBank/DDBJ whole genome shotgun (WGS) entry which is preliminary data.</text>
</comment>
<dbReference type="AlphaFoldDB" id="A0A6A6MXI2"/>
<name>A0A6A6MXI2_HEVBR</name>
<dbReference type="EMBL" id="JAAGAX010000003">
    <property type="protein sequence ID" value="KAF2318491.1"/>
    <property type="molecule type" value="Genomic_DNA"/>
</dbReference>
<dbReference type="GO" id="GO:0034388">
    <property type="term" value="C:Pwp2p-containing subcomplex of 90S preribosome"/>
    <property type="evidence" value="ECO:0007669"/>
    <property type="project" value="TreeGrafter"/>
</dbReference>
<organism evidence="3 4">
    <name type="scientific">Hevea brasiliensis</name>
    <name type="common">Para rubber tree</name>
    <name type="synonym">Siphonia brasiliensis</name>
    <dbReference type="NCBI Taxonomy" id="3981"/>
    <lineage>
        <taxon>Eukaryota</taxon>
        <taxon>Viridiplantae</taxon>
        <taxon>Streptophyta</taxon>
        <taxon>Embryophyta</taxon>
        <taxon>Tracheophyta</taxon>
        <taxon>Spermatophyta</taxon>
        <taxon>Magnoliopsida</taxon>
        <taxon>eudicotyledons</taxon>
        <taxon>Gunneridae</taxon>
        <taxon>Pentapetalae</taxon>
        <taxon>rosids</taxon>
        <taxon>fabids</taxon>
        <taxon>Malpighiales</taxon>
        <taxon>Euphorbiaceae</taxon>
        <taxon>Crotonoideae</taxon>
        <taxon>Micrandreae</taxon>
        <taxon>Hevea</taxon>
    </lineage>
</organism>
<evidence type="ECO:0000256" key="2">
    <source>
        <dbReference type="ARBA" id="ARBA00022737"/>
    </source>
</evidence>
<proteinExistence type="predicted"/>
<dbReference type="GO" id="GO:0030515">
    <property type="term" value="F:snoRNA binding"/>
    <property type="evidence" value="ECO:0007669"/>
    <property type="project" value="TreeGrafter"/>
</dbReference>
<dbReference type="PANTHER" id="PTHR19853">
    <property type="entry name" value="WD REPEAT CONTAINING PROTEIN 3 WDR3"/>
    <property type="match status" value="1"/>
</dbReference>
<dbReference type="PANTHER" id="PTHR19853:SF0">
    <property type="entry name" value="WD REPEAT-CONTAINING PROTEIN 3"/>
    <property type="match status" value="1"/>
</dbReference>
<gene>
    <name evidence="3" type="ORF">GH714_008324</name>
</gene>
<protein>
    <submittedName>
        <fullName evidence="3">Uncharacterized protein</fullName>
    </submittedName>
</protein>
<keyword evidence="2" id="KW-0677">Repeat</keyword>
<keyword evidence="4" id="KW-1185">Reference proteome</keyword>
<reference evidence="3 4" key="1">
    <citation type="journal article" date="2020" name="Mol. Plant">
        <title>The Chromosome-Based Rubber Tree Genome Provides New Insights into Spurge Genome Evolution and Rubber Biosynthesis.</title>
        <authorList>
            <person name="Liu J."/>
            <person name="Shi C."/>
            <person name="Shi C.C."/>
            <person name="Li W."/>
            <person name="Zhang Q.J."/>
            <person name="Zhang Y."/>
            <person name="Li K."/>
            <person name="Lu H.F."/>
            <person name="Shi C."/>
            <person name="Zhu S.T."/>
            <person name="Xiao Z.Y."/>
            <person name="Nan H."/>
            <person name="Yue Y."/>
            <person name="Zhu X.G."/>
            <person name="Wu Y."/>
            <person name="Hong X.N."/>
            <person name="Fan G.Y."/>
            <person name="Tong Y."/>
            <person name="Zhang D."/>
            <person name="Mao C.L."/>
            <person name="Liu Y.L."/>
            <person name="Hao S.J."/>
            <person name="Liu W.Q."/>
            <person name="Lv M.Q."/>
            <person name="Zhang H.B."/>
            <person name="Liu Y."/>
            <person name="Hu-Tang G.R."/>
            <person name="Wang J.P."/>
            <person name="Wang J.H."/>
            <person name="Sun Y.H."/>
            <person name="Ni S.B."/>
            <person name="Chen W.B."/>
            <person name="Zhang X.C."/>
            <person name="Jiao Y.N."/>
            <person name="Eichler E.E."/>
            <person name="Li G.H."/>
            <person name="Liu X."/>
            <person name="Gao L.Z."/>
        </authorList>
    </citation>
    <scope>NUCLEOTIDE SEQUENCE [LARGE SCALE GENOMIC DNA]</scope>
    <source>
        <strain evidence="4">cv. GT1</strain>
        <tissue evidence="3">Leaf</tissue>
    </source>
</reference>
<evidence type="ECO:0000313" key="4">
    <source>
        <dbReference type="Proteomes" id="UP000467840"/>
    </source>
</evidence>